<dbReference type="Pfam" id="PF07725">
    <property type="entry name" value="LRR_3"/>
    <property type="match status" value="1"/>
</dbReference>
<accession>A0A5C7I6Y3</accession>
<evidence type="ECO:0000313" key="3">
    <source>
        <dbReference type="EMBL" id="TXG64798.1"/>
    </source>
</evidence>
<dbReference type="AlphaFoldDB" id="A0A5C7I6Y3"/>
<evidence type="ECO:0000313" key="4">
    <source>
        <dbReference type="Proteomes" id="UP000323000"/>
    </source>
</evidence>
<sequence>MNTLLKENRLEDVVDKRCTEADLETVEAILEIAASCTDADDRPLMNQGTNAVQGIVLDMSKIKDMRLSPQAFKKMYNLRLLKFSDPTWIVEQFMDYPNSHSPYHSKVYLREGLSDLSDKLRSFIWLGYPLPALPSNFNPDNLVELDLRRSNFERLWEDTMHAPKLKWLVLSYCTRLTKIPDLSESPLIEVIDIRYCSSLLDFPPLAQHGNNLCDLFLQGCKSLRSFPSDIHFESLSYFVLRGCNNITKFPEISGNITRLDLS</sequence>
<protein>
    <recommendedName>
        <fullName evidence="5">NB-ARC domain-containing protein</fullName>
    </recommendedName>
</protein>
<dbReference type="EMBL" id="VAHF01000004">
    <property type="protein sequence ID" value="TXG64798.1"/>
    <property type="molecule type" value="Genomic_DNA"/>
</dbReference>
<name>A0A5C7I6Y3_9ROSI</name>
<dbReference type="InterPro" id="IPR044974">
    <property type="entry name" value="Disease_R_plants"/>
</dbReference>
<keyword evidence="4" id="KW-1185">Reference proteome</keyword>
<dbReference type="Proteomes" id="UP000323000">
    <property type="component" value="Chromosome 4"/>
</dbReference>
<dbReference type="PANTHER" id="PTHR11017:SF479">
    <property type="entry name" value="DISEASE RESISTANCE PROTEIN (TIR-NBS-LRR CLASS) FAMILY"/>
    <property type="match status" value="1"/>
</dbReference>
<keyword evidence="2" id="KW-0677">Repeat</keyword>
<dbReference type="GO" id="GO:0006952">
    <property type="term" value="P:defense response"/>
    <property type="evidence" value="ECO:0007669"/>
    <property type="project" value="InterPro"/>
</dbReference>
<dbReference type="Gene3D" id="3.80.10.10">
    <property type="entry name" value="Ribonuclease Inhibitor"/>
    <property type="match status" value="1"/>
</dbReference>
<keyword evidence="1" id="KW-0433">Leucine-rich repeat</keyword>
<dbReference type="OrthoDB" id="1718349at2759"/>
<dbReference type="PANTHER" id="PTHR11017">
    <property type="entry name" value="LEUCINE-RICH REPEAT-CONTAINING PROTEIN"/>
    <property type="match status" value="1"/>
</dbReference>
<comment type="caution">
    <text evidence="3">The sequence shown here is derived from an EMBL/GenBank/DDBJ whole genome shotgun (WGS) entry which is preliminary data.</text>
</comment>
<dbReference type="InterPro" id="IPR011713">
    <property type="entry name" value="Leu-rich_rpt_3"/>
</dbReference>
<dbReference type="SUPFAM" id="SSF52058">
    <property type="entry name" value="L domain-like"/>
    <property type="match status" value="1"/>
</dbReference>
<evidence type="ECO:0000256" key="1">
    <source>
        <dbReference type="ARBA" id="ARBA00022614"/>
    </source>
</evidence>
<reference evidence="4" key="1">
    <citation type="journal article" date="2019" name="Gigascience">
        <title>De novo genome assembly of the endangered Acer yangbiense, a plant species with extremely small populations endemic to Yunnan Province, China.</title>
        <authorList>
            <person name="Yang J."/>
            <person name="Wariss H.M."/>
            <person name="Tao L."/>
            <person name="Zhang R."/>
            <person name="Yun Q."/>
            <person name="Hollingsworth P."/>
            <person name="Dao Z."/>
            <person name="Luo G."/>
            <person name="Guo H."/>
            <person name="Ma Y."/>
            <person name="Sun W."/>
        </authorList>
    </citation>
    <scope>NUCLEOTIDE SEQUENCE [LARGE SCALE GENOMIC DNA]</scope>
    <source>
        <strain evidence="4">cv. Malutang</strain>
    </source>
</reference>
<proteinExistence type="predicted"/>
<evidence type="ECO:0000256" key="2">
    <source>
        <dbReference type="ARBA" id="ARBA00022737"/>
    </source>
</evidence>
<dbReference type="InterPro" id="IPR032675">
    <property type="entry name" value="LRR_dom_sf"/>
</dbReference>
<gene>
    <name evidence="3" type="ORF">EZV62_011792</name>
</gene>
<evidence type="ECO:0008006" key="5">
    <source>
        <dbReference type="Google" id="ProtNLM"/>
    </source>
</evidence>
<organism evidence="3 4">
    <name type="scientific">Acer yangbiense</name>
    <dbReference type="NCBI Taxonomy" id="1000413"/>
    <lineage>
        <taxon>Eukaryota</taxon>
        <taxon>Viridiplantae</taxon>
        <taxon>Streptophyta</taxon>
        <taxon>Embryophyta</taxon>
        <taxon>Tracheophyta</taxon>
        <taxon>Spermatophyta</taxon>
        <taxon>Magnoliopsida</taxon>
        <taxon>eudicotyledons</taxon>
        <taxon>Gunneridae</taxon>
        <taxon>Pentapetalae</taxon>
        <taxon>rosids</taxon>
        <taxon>malvids</taxon>
        <taxon>Sapindales</taxon>
        <taxon>Sapindaceae</taxon>
        <taxon>Hippocastanoideae</taxon>
        <taxon>Acereae</taxon>
        <taxon>Acer</taxon>
    </lineage>
</organism>